<gene>
    <name evidence="12" type="ORF">Scaly_2134400</name>
</gene>
<dbReference type="EMBL" id="JACGWM010000013">
    <property type="protein sequence ID" value="KAL0332329.1"/>
    <property type="molecule type" value="Genomic_DNA"/>
</dbReference>
<feature type="domain" description="Protein kinase" evidence="11">
    <location>
        <begin position="108"/>
        <end position="397"/>
    </location>
</feature>
<evidence type="ECO:0000256" key="5">
    <source>
        <dbReference type="ARBA" id="ARBA00022840"/>
    </source>
</evidence>
<dbReference type="GO" id="GO:0005634">
    <property type="term" value="C:nucleus"/>
    <property type="evidence" value="ECO:0007669"/>
    <property type="project" value="TreeGrafter"/>
</dbReference>
<comment type="caution">
    <text evidence="12">The sequence shown here is derived from an EMBL/GenBank/DDBJ whole genome shotgun (WGS) entry which is preliminary data.</text>
</comment>
<dbReference type="SMART" id="SM00220">
    <property type="entry name" value="S_TKc"/>
    <property type="match status" value="1"/>
</dbReference>
<reference evidence="12" key="2">
    <citation type="journal article" date="2024" name="Plant">
        <title>Genomic evolution and insights into agronomic trait innovations of Sesamum species.</title>
        <authorList>
            <person name="Miao H."/>
            <person name="Wang L."/>
            <person name="Qu L."/>
            <person name="Liu H."/>
            <person name="Sun Y."/>
            <person name="Le M."/>
            <person name="Wang Q."/>
            <person name="Wei S."/>
            <person name="Zheng Y."/>
            <person name="Lin W."/>
            <person name="Duan Y."/>
            <person name="Cao H."/>
            <person name="Xiong S."/>
            <person name="Wang X."/>
            <person name="Wei L."/>
            <person name="Li C."/>
            <person name="Ma Q."/>
            <person name="Ju M."/>
            <person name="Zhao R."/>
            <person name="Li G."/>
            <person name="Mu C."/>
            <person name="Tian Q."/>
            <person name="Mei H."/>
            <person name="Zhang T."/>
            <person name="Gao T."/>
            <person name="Zhang H."/>
        </authorList>
    </citation>
    <scope>NUCLEOTIDE SEQUENCE</scope>
    <source>
        <strain evidence="12">KEN8</strain>
    </source>
</reference>
<keyword evidence="5 8" id="KW-0067">ATP-binding</keyword>
<organism evidence="12">
    <name type="scientific">Sesamum calycinum</name>
    <dbReference type="NCBI Taxonomy" id="2727403"/>
    <lineage>
        <taxon>Eukaryota</taxon>
        <taxon>Viridiplantae</taxon>
        <taxon>Streptophyta</taxon>
        <taxon>Embryophyta</taxon>
        <taxon>Tracheophyta</taxon>
        <taxon>Spermatophyta</taxon>
        <taxon>Magnoliopsida</taxon>
        <taxon>eudicotyledons</taxon>
        <taxon>Gunneridae</taxon>
        <taxon>Pentapetalae</taxon>
        <taxon>asterids</taxon>
        <taxon>lamiids</taxon>
        <taxon>Lamiales</taxon>
        <taxon>Pedaliaceae</taxon>
        <taxon>Sesamum</taxon>
    </lineage>
</organism>
<comment type="catalytic activity">
    <reaction evidence="7 10">
        <text>L-seryl-[protein] + ATP = O-phospho-L-seryl-[protein] + ADP + H(+)</text>
        <dbReference type="Rhea" id="RHEA:17989"/>
        <dbReference type="Rhea" id="RHEA-COMP:9863"/>
        <dbReference type="Rhea" id="RHEA-COMP:11604"/>
        <dbReference type="ChEBI" id="CHEBI:15378"/>
        <dbReference type="ChEBI" id="CHEBI:29999"/>
        <dbReference type="ChEBI" id="CHEBI:30616"/>
        <dbReference type="ChEBI" id="CHEBI:83421"/>
        <dbReference type="ChEBI" id="CHEBI:456216"/>
        <dbReference type="EC" id="2.7.11.1"/>
    </reaction>
</comment>
<keyword evidence="2 10" id="KW-0808">Transferase</keyword>
<dbReference type="InterPro" id="IPR017441">
    <property type="entry name" value="Protein_kinase_ATP_BS"/>
</dbReference>
<reference evidence="12" key="1">
    <citation type="submission" date="2020-06" db="EMBL/GenBank/DDBJ databases">
        <authorList>
            <person name="Li T."/>
            <person name="Hu X."/>
            <person name="Zhang T."/>
            <person name="Song X."/>
            <person name="Zhang H."/>
            <person name="Dai N."/>
            <person name="Sheng W."/>
            <person name="Hou X."/>
            <person name="Wei L."/>
        </authorList>
    </citation>
    <scope>NUCLEOTIDE SEQUENCE</scope>
    <source>
        <strain evidence="12">KEN8</strain>
        <tissue evidence="12">Leaf</tissue>
    </source>
</reference>
<evidence type="ECO:0000259" key="11">
    <source>
        <dbReference type="PROSITE" id="PS50011"/>
    </source>
</evidence>
<dbReference type="GO" id="GO:0005956">
    <property type="term" value="C:protein kinase CK2 complex"/>
    <property type="evidence" value="ECO:0007669"/>
    <property type="project" value="TreeGrafter"/>
</dbReference>
<dbReference type="InterPro" id="IPR008271">
    <property type="entry name" value="Ser/Thr_kinase_AS"/>
</dbReference>
<dbReference type="PANTHER" id="PTHR24054:SF0">
    <property type="entry name" value="CASEIN KINASE II SUBUNIT ALPHA"/>
    <property type="match status" value="1"/>
</dbReference>
<proteinExistence type="inferred from homology"/>
<dbReference type="GO" id="GO:0005524">
    <property type="term" value="F:ATP binding"/>
    <property type="evidence" value="ECO:0007669"/>
    <property type="project" value="UniProtKB-UniRule"/>
</dbReference>
<dbReference type="GO" id="GO:0005829">
    <property type="term" value="C:cytosol"/>
    <property type="evidence" value="ECO:0007669"/>
    <property type="project" value="TreeGrafter"/>
</dbReference>
<dbReference type="PROSITE" id="PS00108">
    <property type="entry name" value="PROTEIN_KINASE_ST"/>
    <property type="match status" value="1"/>
</dbReference>
<evidence type="ECO:0000256" key="4">
    <source>
        <dbReference type="ARBA" id="ARBA00022777"/>
    </source>
</evidence>
<dbReference type="GO" id="GO:0004674">
    <property type="term" value="F:protein serine/threonine kinase activity"/>
    <property type="evidence" value="ECO:0007669"/>
    <property type="project" value="UniProtKB-UniRule"/>
</dbReference>
<comment type="function">
    <text evidence="10">Casein kinases are operationally defined by their preferential utilization of acidic proteins as substrates.</text>
</comment>
<dbReference type="GO" id="GO:0051726">
    <property type="term" value="P:regulation of cell cycle"/>
    <property type="evidence" value="ECO:0007669"/>
    <property type="project" value="TreeGrafter"/>
</dbReference>
<keyword evidence="1 9" id="KW-0723">Serine/threonine-protein kinase</keyword>
<dbReference type="InterPro" id="IPR011009">
    <property type="entry name" value="Kinase-like_dom_sf"/>
</dbReference>
<dbReference type="Gene3D" id="3.30.200.20">
    <property type="entry name" value="Phosphorylase Kinase, domain 1"/>
    <property type="match status" value="1"/>
</dbReference>
<dbReference type="PANTHER" id="PTHR24054">
    <property type="entry name" value="CASEIN KINASE II SUBUNIT ALPHA"/>
    <property type="match status" value="1"/>
</dbReference>
<evidence type="ECO:0000256" key="1">
    <source>
        <dbReference type="ARBA" id="ARBA00022527"/>
    </source>
</evidence>
<comment type="catalytic activity">
    <reaction evidence="6 10">
        <text>L-threonyl-[protein] + ATP = O-phospho-L-threonyl-[protein] + ADP + H(+)</text>
        <dbReference type="Rhea" id="RHEA:46608"/>
        <dbReference type="Rhea" id="RHEA-COMP:11060"/>
        <dbReference type="Rhea" id="RHEA-COMP:11605"/>
        <dbReference type="ChEBI" id="CHEBI:15378"/>
        <dbReference type="ChEBI" id="CHEBI:30013"/>
        <dbReference type="ChEBI" id="CHEBI:30616"/>
        <dbReference type="ChEBI" id="CHEBI:61977"/>
        <dbReference type="ChEBI" id="CHEBI:456216"/>
        <dbReference type="EC" id="2.7.11.1"/>
    </reaction>
</comment>
<dbReference type="PROSITE" id="PS50011">
    <property type="entry name" value="PROTEIN_KINASE_DOM"/>
    <property type="match status" value="1"/>
</dbReference>
<feature type="binding site" evidence="8">
    <location>
        <position position="137"/>
    </location>
    <ligand>
        <name>ATP</name>
        <dbReference type="ChEBI" id="CHEBI:30616"/>
    </ligand>
</feature>
<evidence type="ECO:0000256" key="7">
    <source>
        <dbReference type="ARBA" id="ARBA00048679"/>
    </source>
</evidence>
<comment type="similarity">
    <text evidence="10">Belongs to the protein kinase superfamily. Ser/Thr protein kinase family. CK2 subfamily.</text>
</comment>
<dbReference type="PROSITE" id="PS00107">
    <property type="entry name" value="PROTEIN_KINASE_ATP"/>
    <property type="match status" value="1"/>
</dbReference>
<dbReference type="FunFam" id="1.10.510.10:FF:000059">
    <property type="entry name" value="Casein kinase II subunit alpha"/>
    <property type="match status" value="1"/>
</dbReference>
<dbReference type="FunFam" id="3.30.200.20:FF:000273">
    <property type="entry name" value="Casein kinase II alpha subunit"/>
    <property type="match status" value="1"/>
</dbReference>
<dbReference type="Pfam" id="PF00069">
    <property type="entry name" value="Pkinase"/>
    <property type="match status" value="1"/>
</dbReference>
<evidence type="ECO:0000256" key="6">
    <source>
        <dbReference type="ARBA" id="ARBA00047899"/>
    </source>
</evidence>
<keyword evidence="3 8" id="KW-0547">Nucleotide-binding</keyword>
<dbReference type="CDD" id="cd14132">
    <property type="entry name" value="STKc_CK2_alpha"/>
    <property type="match status" value="1"/>
</dbReference>
<keyword evidence="4 10" id="KW-0418">Kinase</keyword>
<dbReference type="Gene3D" id="1.10.510.10">
    <property type="entry name" value="Transferase(Phosphotransferase) domain 1"/>
    <property type="match status" value="1"/>
</dbReference>
<dbReference type="GO" id="GO:0106310">
    <property type="term" value="F:protein serine kinase activity"/>
    <property type="evidence" value="ECO:0007669"/>
    <property type="project" value="UniProtKB-UniRule"/>
</dbReference>
<evidence type="ECO:0000256" key="9">
    <source>
        <dbReference type="RuleBase" id="RU000304"/>
    </source>
</evidence>
<evidence type="ECO:0000313" key="12">
    <source>
        <dbReference type="EMBL" id="KAL0332329.1"/>
    </source>
</evidence>
<protein>
    <recommendedName>
        <fullName evidence="10">Casein kinase II subunit alpha</fullName>
        <shortName evidence="10">CK II alpha</shortName>
        <ecNumber evidence="10">2.7.11.1</ecNumber>
    </recommendedName>
</protein>
<accession>A0AAW2MLH3</accession>
<dbReference type="SUPFAM" id="SSF56112">
    <property type="entry name" value="Protein kinase-like (PK-like)"/>
    <property type="match status" value="1"/>
</dbReference>
<evidence type="ECO:0000256" key="8">
    <source>
        <dbReference type="PROSITE-ProRule" id="PRU10141"/>
    </source>
</evidence>
<dbReference type="AlphaFoldDB" id="A0AAW2MLH3"/>
<sequence length="398" mass="46315">MVRPFQFIVSRHHRLSSAAAPLRHVSSQPPLSLTQQQQQQEQQVNLYRQKEKLKPKPPFSITVSPAASFAETMAQKIGKAIRRPGAPSKARVYADVNVIRPKEEQDDYEVVRKVGRGKYSEVFEGVHTTDNEKCIIKILKPVKKKKIKREIKILQNLCGGPNIVKLLDIVRDQQSKTPSLIFEYVNNTDFKVLYPTLSDFDIRYYIYELLKALDYCHSQGIMHRDVKPHNVMIDHEQRKLRLIDWGLAEFYHPGKEYNVRVASRYFKGPELLVDLQDYDYSLDLWSLGCMFAGMIFRKEPFFYGHDNYDQLVKIAKVLGTDELNAYLNKYRLELDHNLAALVGRHSRKPWTKFINADNQHLAVPEAIDFVDKLLRYDHQERPTAKEAMYACTDHHTVD</sequence>
<dbReference type="EC" id="2.7.11.1" evidence="10"/>
<dbReference type="InterPro" id="IPR000719">
    <property type="entry name" value="Prot_kinase_dom"/>
</dbReference>
<name>A0AAW2MLH3_9LAMI</name>
<evidence type="ECO:0000256" key="3">
    <source>
        <dbReference type="ARBA" id="ARBA00022741"/>
    </source>
</evidence>
<evidence type="ECO:0000256" key="2">
    <source>
        <dbReference type="ARBA" id="ARBA00022679"/>
    </source>
</evidence>
<dbReference type="InterPro" id="IPR045216">
    <property type="entry name" value="CK2_alpha"/>
</dbReference>
<evidence type="ECO:0000256" key="10">
    <source>
        <dbReference type="RuleBase" id="RU369118"/>
    </source>
</evidence>